<dbReference type="InterPro" id="IPR029063">
    <property type="entry name" value="SAM-dependent_MTases_sf"/>
</dbReference>
<evidence type="ECO:0000313" key="2">
    <source>
        <dbReference type="Proteomes" id="UP001589609"/>
    </source>
</evidence>
<gene>
    <name evidence="1" type="ORF">ACFFMS_03435</name>
</gene>
<dbReference type="InterPro" id="IPR007536">
    <property type="entry name" value="16SrRNA_methylTrfase_J"/>
</dbReference>
<dbReference type="EMBL" id="JBHMAF010000017">
    <property type="protein sequence ID" value="MFB9757594.1"/>
    <property type="molecule type" value="Genomic_DNA"/>
</dbReference>
<organism evidence="1 2">
    <name type="scientific">Ectobacillus funiculus</name>
    <dbReference type="NCBI Taxonomy" id="137993"/>
    <lineage>
        <taxon>Bacteria</taxon>
        <taxon>Bacillati</taxon>
        <taxon>Bacillota</taxon>
        <taxon>Bacilli</taxon>
        <taxon>Bacillales</taxon>
        <taxon>Bacillaceae</taxon>
        <taxon>Ectobacillus</taxon>
    </lineage>
</organism>
<dbReference type="PANTHER" id="PTHR36112:SF1">
    <property type="entry name" value="RIBOSOMAL RNA SMALL SUBUNIT METHYLTRANSFERASE J"/>
    <property type="match status" value="1"/>
</dbReference>
<dbReference type="Gene3D" id="3.40.50.150">
    <property type="entry name" value="Vaccinia Virus protein VP39"/>
    <property type="match status" value="1"/>
</dbReference>
<dbReference type="RefSeq" id="WP_342048320.1">
    <property type="nucleotide sequence ID" value="NZ_JBHMAF010000017.1"/>
</dbReference>
<sequence length="259" mass="29592">MIVTTAGRTNVQMTEYAKSVALDLDSPFVVRQDDSVQDIQRRFGDDLLVVGKNRLEIYPYGGEESFFFHPNSSSFRLKRFIRGEHDPFLQAAALKKGMTLLDCTLGMASDSIMASYAVGEEGRVVGVEDNQYMAYLVARGLQQWDSGMTEMNEAMRRIQVVKSNHLAFLRQCPDSSFDVVYMDPMFEESILEADGIRGLKHFALYDDVAEEAMLEAQRVAKQRVVLKDHFRSTRFERFGFFVYRRRSAKFHFGVIEAGD</sequence>
<dbReference type="Proteomes" id="UP001589609">
    <property type="component" value="Unassembled WGS sequence"/>
</dbReference>
<comment type="caution">
    <text evidence="1">The sequence shown here is derived from an EMBL/GenBank/DDBJ whole genome shotgun (WGS) entry which is preliminary data.</text>
</comment>
<dbReference type="EC" id="2.1.1.-" evidence="1"/>
<evidence type="ECO:0000313" key="1">
    <source>
        <dbReference type="EMBL" id="MFB9757594.1"/>
    </source>
</evidence>
<keyword evidence="1" id="KW-0808">Transferase</keyword>
<accession>A0ABV5WAI3</accession>
<dbReference type="Pfam" id="PF04445">
    <property type="entry name" value="SAM_MT"/>
    <property type="match status" value="1"/>
</dbReference>
<keyword evidence="2" id="KW-1185">Reference proteome</keyword>
<dbReference type="PANTHER" id="PTHR36112">
    <property type="entry name" value="RIBOSOMAL RNA SMALL SUBUNIT METHYLTRANSFERASE J"/>
    <property type="match status" value="1"/>
</dbReference>
<keyword evidence="1" id="KW-0489">Methyltransferase</keyword>
<proteinExistence type="predicted"/>
<dbReference type="SUPFAM" id="SSF53335">
    <property type="entry name" value="S-adenosyl-L-methionine-dependent methyltransferases"/>
    <property type="match status" value="1"/>
</dbReference>
<reference evidence="1 2" key="1">
    <citation type="submission" date="2024-09" db="EMBL/GenBank/DDBJ databases">
        <authorList>
            <person name="Sun Q."/>
            <person name="Mori K."/>
        </authorList>
    </citation>
    <scope>NUCLEOTIDE SEQUENCE [LARGE SCALE GENOMIC DNA]</scope>
    <source>
        <strain evidence="1 2">JCM 11201</strain>
    </source>
</reference>
<protein>
    <submittedName>
        <fullName evidence="1">Class I SAM-dependent methyltransferase</fullName>
        <ecNumber evidence="1">2.1.1.-</ecNumber>
    </submittedName>
</protein>
<dbReference type="GO" id="GO:0008168">
    <property type="term" value="F:methyltransferase activity"/>
    <property type="evidence" value="ECO:0007669"/>
    <property type="project" value="UniProtKB-KW"/>
</dbReference>
<dbReference type="GO" id="GO:0032259">
    <property type="term" value="P:methylation"/>
    <property type="evidence" value="ECO:0007669"/>
    <property type="project" value="UniProtKB-KW"/>
</dbReference>
<name>A0ABV5WAI3_9BACI</name>